<dbReference type="SMART" id="SM00119">
    <property type="entry name" value="HECTc"/>
    <property type="match status" value="1"/>
</dbReference>
<dbReference type="EMBL" id="KZ992579">
    <property type="protein sequence ID" value="RKP08670.1"/>
    <property type="molecule type" value="Genomic_DNA"/>
</dbReference>
<feature type="active site" description="Glycyl thioester intermediate" evidence="5">
    <location>
        <position position="260"/>
    </location>
</feature>
<evidence type="ECO:0000259" key="6">
    <source>
        <dbReference type="PROSITE" id="PS50237"/>
    </source>
</evidence>
<comment type="catalytic activity">
    <reaction evidence="1">
        <text>S-ubiquitinyl-[E2 ubiquitin-conjugating enzyme]-L-cysteine + [acceptor protein]-L-lysine = [E2 ubiquitin-conjugating enzyme]-L-cysteine + N(6)-ubiquitinyl-[acceptor protein]-L-lysine.</text>
        <dbReference type="EC" id="2.3.2.26"/>
    </reaction>
</comment>
<name>A0A4P9XTB8_9FUNG</name>
<evidence type="ECO:0000256" key="2">
    <source>
        <dbReference type="ARBA" id="ARBA00012485"/>
    </source>
</evidence>
<dbReference type="Pfam" id="PF00632">
    <property type="entry name" value="HECT"/>
    <property type="match status" value="1"/>
</dbReference>
<evidence type="ECO:0000313" key="7">
    <source>
        <dbReference type="EMBL" id="RKP08670.1"/>
    </source>
</evidence>
<dbReference type="InterPro" id="IPR000569">
    <property type="entry name" value="HECT_dom"/>
</dbReference>
<dbReference type="InterPro" id="IPR035983">
    <property type="entry name" value="Hect_E3_ubiquitin_ligase"/>
</dbReference>
<dbReference type="EC" id="2.3.2.26" evidence="2"/>
<evidence type="ECO:0000256" key="1">
    <source>
        <dbReference type="ARBA" id="ARBA00000885"/>
    </source>
</evidence>
<organism evidence="7 8">
    <name type="scientific">Thamnocephalis sphaerospora</name>
    <dbReference type="NCBI Taxonomy" id="78915"/>
    <lineage>
        <taxon>Eukaryota</taxon>
        <taxon>Fungi</taxon>
        <taxon>Fungi incertae sedis</taxon>
        <taxon>Zoopagomycota</taxon>
        <taxon>Zoopagomycotina</taxon>
        <taxon>Zoopagomycetes</taxon>
        <taxon>Zoopagales</taxon>
        <taxon>Sigmoideomycetaceae</taxon>
        <taxon>Thamnocephalis</taxon>
    </lineage>
</organism>
<feature type="domain" description="HECT" evidence="6">
    <location>
        <begin position="1"/>
        <end position="292"/>
    </location>
</feature>
<dbReference type="AlphaFoldDB" id="A0A4P9XTB8"/>
<accession>A0A4P9XTB8</accession>
<dbReference type="Proteomes" id="UP000271241">
    <property type="component" value="Unassembled WGS sequence"/>
</dbReference>
<gene>
    <name evidence="7" type="ORF">THASP1DRAFT_15315</name>
</gene>
<dbReference type="GO" id="GO:0061630">
    <property type="term" value="F:ubiquitin protein ligase activity"/>
    <property type="evidence" value="ECO:0007669"/>
    <property type="project" value="UniProtKB-EC"/>
</dbReference>
<dbReference type="OrthoDB" id="8068875at2759"/>
<dbReference type="STRING" id="78915.A0A4P9XTB8"/>
<protein>
    <recommendedName>
        <fullName evidence="2">HECT-type E3 ubiquitin transferase</fullName>
        <ecNumber evidence="2">2.3.2.26</ecNumber>
    </recommendedName>
</protein>
<keyword evidence="8" id="KW-1185">Reference proteome</keyword>
<dbReference type="Gene3D" id="3.30.2160.10">
    <property type="entry name" value="Hect, E3 ligase catalytic domain"/>
    <property type="match status" value="1"/>
</dbReference>
<dbReference type="SUPFAM" id="SSF56204">
    <property type="entry name" value="Hect, E3 ligase catalytic domain"/>
    <property type="match status" value="1"/>
</dbReference>
<evidence type="ECO:0000313" key="8">
    <source>
        <dbReference type="Proteomes" id="UP000271241"/>
    </source>
</evidence>
<sequence>MFLYDPDTRVTLFNENSLESDDQFELFGAISFSAHGCSFYNGIVLDVGFPLAFDQRLLGQPLTLAHVGDMLPTVARSLRQLLEWDQGDVENVFGLTFAVDVERYGQVREVPLRSGGSTTPVTEENRDEFVRLYIEHLDAQYFGAKFLAFKRGFFTLCDEVFIKVKRSRHPDLYWALRGTTELDFTVLEENTTYEDGFSAQHPTILNFWKVVHAMTAEQQREFLRFVTASDRAPPRGLKDVRFSVQRNGPDTDRLPSAYTCFGRLLLPEYATFEKLRDRLLIAVHNHAGFGLV</sequence>
<evidence type="ECO:0000256" key="5">
    <source>
        <dbReference type="PROSITE-ProRule" id="PRU00104"/>
    </source>
</evidence>
<dbReference type="FunFam" id="3.30.2410.10:FF:000003">
    <property type="entry name" value="probable E3 ubiquitin-protein ligase HERC4 isoform X1"/>
    <property type="match status" value="1"/>
</dbReference>
<dbReference type="PROSITE" id="PS50237">
    <property type="entry name" value="HECT"/>
    <property type="match status" value="1"/>
</dbReference>
<dbReference type="InterPro" id="IPR044611">
    <property type="entry name" value="E3A/B/C-like"/>
</dbReference>
<evidence type="ECO:0000256" key="4">
    <source>
        <dbReference type="ARBA" id="ARBA00022786"/>
    </source>
</evidence>
<keyword evidence="4 5" id="KW-0833">Ubl conjugation pathway</keyword>
<dbReference type="PANTHER" id="PTHR45700">
    <property type="entry name" value="UBIQUITIN-PROTEIN LIGASE E3C"/>
    <property type="match status" value="1"/>
</dbReference>
<reference evidence="8" key="1">
    <citation type="journal article" date="2018" name="Nat. Microbiol.">
        <title>Leveraging single-cell genomics to expand the fungal tree of life.</title>
        <authorList>
            <person name="Ahrendt S.R."/>
            <person name="Quandt C.A."/>
            <person name="Ciobanu D."/>
            <person name="Clum A."/>
            <person name="Salamov A."/>
            <person name="Andreopoulos B."/>
            <person name="Cheng J.F."/>
            <person name="Woyke T."/>
            <person name="Pelin A."/>
            <person name="Henrissat B."/>
            <person name="Reynolds N.K."/>
            <person name="Benny G.L."/>
            <person name="Smith M.E."/>
            <person name="James T.Y."/>
            <person name="Grigoriev I.V."/>
        </authorList>
    </citation>
    <scope>NUCLEOTIDE SEQUENCE [LARGE SCALE GENOMIC DNA]</scope>
    <source>
        <strain evidence="8">RSA 1356</strain>
    </source>
</reference>
<dbReference type="PANTHER" id="PTHR45700:SF8">
    <property type="entry name" value="HECT-TYPE E3 UBIQUITIN TRANSFERASE"/>
    <property type="match status" value="1"/>
</dbReference>
<keyword evidence="3" id="KW-0808">Transferase</keyword>
<dbReference type="Gene3D" id="3.30.2410.10">
    <property type="entry name" value="Hect, E3 ligase catalytic domain"/>
    <property type="match status" value="1"/>
</dbReference>
<proteinExistence type="predicted"/>
<dbReference type="Gene3D" id="3.90.1750.10">
    <property type="entry name" value="Hect, E3 ligase catalytic domains"/>
    <property type="match status" value="1"/>
</dbReference>
<evidence type="ECO:0000256" key="3">
    <source>
        <dbReference type="ARBA" id="ARBA00022679"/>
    </source>
</evidence>
<dbReference type="GO" id="GO:0000209">
    <property type="term" value="P:protein polyubiquitination"/>
    <property type="evidence" value="ECO:0007669"/>
    <property type="project" value="InterPro"/>
</dbReference>